<gene>
    <name evidence="1" type="ORF">S12H4_30975</name>
</gene>
<protein>
    <submittedName>
        <fullName evidence="1">Uncharacterized protein</fullName>
    </submittedName>
</protein>
<reference evidence="1" key="1">
    <citation type="journal article" date="2014" name="Front. Microbiol.">
        <title>High frequency of phylogenetically diverse reductive dehalogenase-homologous genes in deep subseafloor sedimentary metagenomes.</title>
        <authorList>
            <person name="Kawai M."/>
            <person name="Futagami T."/>
            <person name="Toyoda A."/>
            <person name="Takaki Y."/>
            <person name="Nishi S."/>
            <person name="Hori S."/>
            <person name="Arai W."/>
            <person name="Tsubouchi T."/>
            <person name="Morono Y."/>
            <person name="Uchiyama I."/>
            <person name="Ito T."/>
            <person name="Fujiyama A."/>
            <person name="Inagaki F."/>
            <person name="Takami H."/>
        </authorList>
    </citation>
    <scope>NUCLEOTIDE SEQUENCE</scope>
    <source>
        <strain evidence="1">Expedition CK06-06</strain>
    </source>
</reference>
<evidence type="ECO:0000313" key="1">
    <source>
        <dbReference type="EMBL" id="GAI94243.1"/>
    </source>
</evidence>
<sequence>MVKHLFECQKCGNKWSGRPIAERKFVRTDSDNKPVIKCPGCGSNAGHFISGKVPGDLLKKKSIVAKRAAEVKADITEPEKDFDTYLRLLDKTKSAESLKHSIRQLSSGSEDFDKLLKILLLKNAQGGGGDIEGLKRDINDIKVALASSKSNPGPNLGPSAGELLLKRVVESIPLNLNPPAPA</sequence>
<proteinExistence type="predicted"/>
<dbReference type="AlphaFoldDB" id="X1SMS4"/>
<organism evidence="1">
    <name type="scientific">marine sediment metagenome</name>
    <dbReference type="NCBI Taxonomy" id="412755"/>
    <lineage>
        <taxon>unclassified sequences</taxon>
        <taxon>metagenomes</taxon>
        <taxon>ecological metagenomes</taxon>
    </lineage>
</organism>
<accession>X1SMS4</accession>
<name>X1SMS4_9ZZZZ</name>
<feature type="non-terminal residue" evidence="1">
    <location>
        <position position="182"/>
    </location>
</feature>
<comment type="caution">
    <text evidence="1">The sequence shown here is derived from an EMBL/GenBank/DDBJ whole genome shotgun (WGS) entry which is preliminary data.</text>
</comment>
<dbReference type="EMBL" id="BARW01018038">
    <property type="protein sequence ID" value="GAI94243.1"/>
    <property type="molecule type" value="Genomic_DNA"/>
</dbReference>